<feature type="region of interest" description="Disordered" evidence="1">
    <location>
        <begin position="161"/>
        <end position="210"/>
    </location>
</feature>
<protein>
    <submittedName>
        <fullName evidence="2">Uncharacterized protein</fullName>
    </submittedName>
</protein>
<gene>
    <name evidence="2" type="ORF">HRbin22_01436</name>
</gene>
<accession>A0A2H5Y6X2</accession>
<evidence type="ECO:0000256" key="1">
    <source>
        <dbReference type="SAM" id="MobiDB-lite"/>
    </source>
</evidence>
<sequence>MIDFRKVWVGGRILLLLLSLLYTLQMTPALVKADHAGNPNIADIVLTVPTTYMLCPSGTDSDGVALSNVGTRWLRGYVQLDFVIPDGGGRQMVQRWDVLQGGDYRLEIIYPAWETWPSGFFEMHVDLVFEVYPTEADARAGTNLLGTIGPGHPWDIFCLAERPPATSTPSPTPPPTPTGMPTPPATPTPTPVVAPPTATPGPLPTETPITVPPVAPPATPSADLTPALSEPVNGELLGRTGAEGPSPSIPWIAGLSLGIAGGLAMRRIFGPRHRG</sequence>
<proteinExistence type="predicted"/>
<organism evidence="2 3">
    <name type="scientific">Candidatus Thermoflexus japonica</name>
    <dbReference type="NCBI Taxonomy" id="2035417"/>
    <lineage>
        <taxon>Bacteria</taxon>
        <taxon>Bacillati</taxon>
        <taxon>Chloroflexota</taxon>
        <taxon>Thermoflexia</taxon>
        <taxon>Thermoflexales</taxon>
        <taxon>Thermoflexaceae</taxon>
        <taxon>Thermoflexus</taxon>
    </lineage>
</organism>
<feature type="compositionally biased region" description="Pro residues" evidence="1">
    <location>
        <begin position="170"/>
        <end position="210"/>
    </location>
</feature>
<name>A0A2H5Y6X2_9CHLR</name>
<comment type="caution">
    <text evidence="2">The sequence shown here is derived from an EMBL/GenBank/DDBJ whole genome shotgun (WGS) entry which is preliminary data.</text>
</comment>
<evidence type="ECO:0000313" key="3">
    <source>
        <dbReference type="Proteomes" id="UP000236642"/>
    </source>
</evidence>
<dbReference type="Proteomes" id="UP000236642">
    <property type="component" value="Unassembled WGS sequence"/>
</dbReference>
<evidence type="ECO:0000313" key="2">
    <source>
        <dbReference type="EMBL" id="GBD09187.1"/>
    </source>
</evidence>
<dbReference type="EMBL" id="BEHY01000030">
    <property type="protein sequence ID" value="GBD09187.1"/>
    <property type="molecule type" value="Genomic_DNA"/>
</dbReference>
<dbReference type="AlphaFoldDB" id="A0A2H5Y6X2"/>
<reference evidence="3" key="1">
    <citation type="submission" date="2017-09" db="EMBL/GenBank/DDBJ databases">
        <title>Metaegenomics of thermophilic ammonia-oxidizing enrichment culture.</title>
        <authorList>
            <person name="Kato S."/>
            <person name="Suzuki K."/>
        </authorList>
    </citation>
    <scope>NUCLEOTIDE SEQUENCE [LARGE SCALE GENOMIC DNA]</scope>
</reference>